<dbReference type="Pfam" id="PF05746">
    <property type="entry name" value="DALR_1"/>
    <property type="match status" value="1"/>
</dbReference>
<dbReference type="SMART" id="SM00836">
    <property type="entry name" value="DALR_1"/>
    <property type="match status" value="1"/>
</dbReference>
<sequence length="224" mass="23834">MTPAEVNAALMGAVGEVGPPDLGLRCLGAGIYGSPAALRTGVDARVLAGRLEKVPGIARVDVDGGFLRIAVACPGDLAADVVAEGERYGWGSVRSFSWPDRPRTFENPGFRVRYAFARAAAVGRRARDFGMRGGRPVGLERPEEQALLALLGEMPGWARHGELSGFLVRLADGFHDVYERCPALPQGEEKPGAVHAARITLAEAARIALSNGLKMIGEIPRERL</sequence>
<accession>A0ABN3J8D2</accession>
<evidence type="ECO:0000313" key="5">
    <source>
        <dbReference type="EMBL" id="GAA2422910.1"/>
    </source>
</evidence>
<keyword evidence="3" id="KW-0067">ATP-binding</keyword>
<dbReference type="SUPFAM" id="SSF47323">
    <property type="entry name" value="Anticodon-binding domain of a subclass of class I aminoacyl-tRNA synthetases"/>
    <property type="match status" value="1"/>
</dbReference>
<dbReference type="InterPro" id="IPR008909">
    <property type="entry name" value="DALR_anticod-bd"/>
</dbReference>
<dbReference type="Proteomes" id="UP001501231">
    <property type="component" value="Unassembled WGS sequence"/>
</dbReference>
<dbReference type="InterPro" id="IPR009080">
    <property type="entry name" value="tRNAsynth_Ia_anticodon-bd"/>
</dbReference>
<keyword evidence="2" id="KW-0547">Nucleotide-binding</keyword>
<proteinExistence type="predicted"/>
<name>A0ABN3J8D2_9ACTN</name>
<evidence type="ECO:0000256" key="3">
    <source>
        <dbReference type="ARBA" id="ARBA00022840"/>
    </source>
</evidence>
<keyword evidence="1" id="KW-0436">Ligase</keyword>
<evidence type="ECO:0000313" key="6">
    <source>
        <dbReference type="Proteomes" id="UP001501231"/>
    </source>
</evidence>
<evidence type="ECO:0000259" key="4">
    <source>
        <dbReference type="SMART" id="SM00836"/>
    </source>
</evidence>
<keyword evidence="6" id="KW-1185">Reference proteome</keyword>
<organism evidence="5 6">
    <name type="scientific">Actinomadura vinacea</name>
    <dbReference type="NCBI Taxonomy" id="115336"/>
    <lineage>
        <taxon>Bacteria</taxon>
        <taxon>Bacillati</taxon>
        <taxon>Actinomycetota</taxon>
        <taxon>Actinomycetes</taxon>
        <taxon>Streptosporangiales</taxon>
        <taxon>Thermomonosporaceae</taxon>
        <taxon>Actinomadura</taxon>
    </lineage>
</organism>
<comment type="caution">
    <text evidence="5">The sequence shown here is derived from an EMBL/GenBank/DDBJ whole genome shotgun (WGS) entry which is preliminary data.</text>
</comment>
<dbReference type="Gene3D" id="1.10.730.10">
    <property type="entry name" value="Isoleucyl-tRNA Synthetase, Domain 1"/>
    <property type="match status" value="1"/>
</dbReference>
<dbReference type="EMBL" id="BAAARW010000012">
    <property type="protein sequence ID" value="GAA2422910.1"/>
    <property type="molecule type" value="Genomic_DNA"/>
</dbReference>
<protein>
    <recommendedName>
        <fullName evidence="4">DALR anticodon binding domain-containing protein</fullName>
    </recommendedName>
</protein>
<evidence type="ECO:0000256" key="2">
    <source>
        <dbReference type="ARBA" id="ARBA00022741"/>
    </source>
</evidence>
<reference evidence="5 6" key="1">
    <citation type="journal article" date="2019" name="Int. J. Syst. Evol. Microbiol.">
        <title>The Global Catalogue of Microorganisms (GCM) 10K type strain sequencing project: providing services to taxonomists for standard genome sequencing and annotation.</title>
        <authorList>
            <consortium name="The Broad Institute Genomics Platform"/>
            <consortium name="The Broad Institute Genome Sequencing Center for Infectious Disease"/>
            <person name="Wu L."/>
            <person name="Ma J."/>
        </authorList>
    </citation>
    <scope>NUCLEOTIDE SEQUENCE [LARGE SCALE GENOMIC DNA]</scope>
    <source>
        <strain evidence="5 6">JCM 3325</strain>
    </source>
</reference>
<feature type="domain" description="DALR anticodon binding" evidence="4">
    <location>
        <begin position="112"/>
        <end position="224"/>
    </location>
</feature>
<evidence type="ECO:0000256" key="1">
    <source>
        <dbReference type="ARBA" id="ARBA00022598"/>
    </source>
</evidence>
<gene>
    <name evidence="5" type="ORF">GCM10010191_38470</name>
</gene>